<dbReference type="EnsemblMetazoa" id="PPA40196.1">
    <property type="protein sequence ID" value="PPA40196.1"/>
    <property type="gene ID" value="WBGene00278565"/>
</dbReference>
<evidence type="ECO:0000313" key="1">
    <source>
        <dbReference type="EnsemblMetazoa" id="PPA40196.1"/>
    </source>
</evidence>
<sequence>MKRSFLFPKETSSTSHSLFHIQRRKMAESTRSRQRTVSFSSGVSNMDILYRTQQKWRQLARESGRKREDVS</sequence>
<name>A0A2A6B4C0_PRIPA</name>
<dbReference type="Proteomes" id="UP000005239">
    <property type="component" value="Unassembled WGS sequence"/>
</dbReference>
<keyword evidence="2" id="KW-1185">Reference proteome</keyword>
<reference evidence="2" key="1">
    <citation type="journal article" date="2008" name="Nat. Genet.">
        <title>The Pristionchus pacificus genome provides a unique perspective on nematode lifestyle and parasitism.</title>
        <authorList>
            <person name="Dieterich C."/>
            <person name="Clifton S.W."/>
            <person name="Schuster L.N."/>
            <person name="Chinwalla A."/>
            <person name="Delehaunty K."/>
            <person name="Dinkelacker I."/>
            <person name="Fulton L."/>
            <person name="Fulton R."/>
            <person name="Godfrey J."/>
            <person name="Minx P."/>
            <person name="Mitreva M."/>
            <person name="Roeseler W."/>
            <person name="Tian H."/>
            <person name="Witte H."/>
            <person name="Yang S.P."/>
            <person name="Wilson R.K."/>
            <person name="Sommer R.J."/>
        </authorList>
    </citation>
    <scope>NUCLEOTIDE SEQUENCE [LARGE SCALE GENOMIC DNA]</scope>
    <source>
        <strain evidence="2">PS312</strain>
    </source>
</reference>
<accession>A0A2A6B4C0</accession>
<accession>A0A8R1UTF7</accession>
<reference evidence="1" key="2">
    <citation type="submission" date="2022-06" db="UniProtKB">
        <authorList>
            <consortium name="EnsemblMetazoa"/>
        </authorList>
    </citation>
    <scope>IDENTIFICATION</scope>
    <source>
        <strain evidence="1">PS312</strain>
    </source>
</reference>
<evidence type="ECO:0000313" key="2">
    <source>
        <dbReference type="Proteomes" id="UP000005239"/>
    </source>
</evidence>
<organism evidence="1 2">
    <name type="scientific">Pristionchus pacificus</name>
    <name type="common">Parasitic nematode worm</name>
    <dbReference type="NCBI Taxonomy" id="54126"/>
    <lineage>
        <taxon>Eukaryota</taxon>
        <taxon>Metazoa</taxon>
        <taxon>Ecdysozoa</taxon>
        <taxon>Nematoda</taxon>
        <taxon>Chromadorea</taxon>
        <taxon>Rhabditida</taxon>
        <taxon>Rhabditina</taxon>
        <taxon>Diplogasteromorpha</taxon>
        <taxon>Diplogasteroidea</taxon>
        <taxon>Neodiplogasteridae</taxon>
        <taxon>Pristionchus</taxon>
    </lineage>
</organism>
<gene>
    <name evidence="1" type="primary">WBGene00278565</name>
</gene>
<dbReference type="AlphaFoldDB" id="A0A2A6B4C0"/>
<proteinExistence type="predicted"/>
<protein>
    <submittedName>
        <fullName evidence="1">Uncharacterized protein</fullName>
    </submittedName>
</protein>